<keyword evidence="1" id="KW-0812">Transmembrane</keyword>
<organism evidence="3 4">
    <name type="scientific">Halomonas piscis</name>
    <dbReference type="NCBI Taxonomy" id="3031727"/>
    <lineage>
        <taxon>Bacteria</taxon>
        <taxon>Pseudomonadati</taxon>
        <taxon>Pseudomonadota</taxon>
        <taxon>Gammaproteobacteria</taxon>
        <taxon>Oceanospirillales</taxon>
        <taxon>Halomonadaceae</taxon>
        <taxon>Halomonas</taxon>
    </lineage>
</organism>
<sequence>MPYLRRYVAIMLIAVLALGSLPVAAAQTAGLVSTQSALQADTAASDRERINDVLARADVQDQLLAQGVSVDQVKDRVAALSDAEAREMADRLDAMPAGAGVVGALFAVFVILLVTDILGLTNVFPFTR</sequence>
<feature type="signal peptide" evidence="2">
    <location>
        <begin position="1"/>
        <end position="25"/>
    </location>
</feature>
<evidence type="ECO:0000313" key="3">
    <source>
        <dbReference type="EMBL" id="WNK19117.1"/>
    </source>
</evidence>
<keyword evidence="2" id="KW-0732">Signal</keyword>
<dbReference type="Pfam" id="PF20332">
    <property type="entry name" value="DUF6627"/>
    <property type="match status" value="1"/>
</dbReference>
<dbReference type="InterPro" id="IPR016924">
    <property type="entry name" value="UCP029543"/>
</dbReference>
<proteinExistence type="predicted"/>
<dbReference type="Proteomes" id="UP001301869">
    <property type="component" value="Chromosome"/>
</dbReference>
<feature type="transmembrane region" description="Helical" evidence="1">
    <location>
        <begin position="97"/>
        <end position="124"/>
    </location>
</feature>
<dbReference type="EMBL" id="CP119391">
    <property type="protein sequence ID" value="WNK19117.1"/>
    <property type="molecule type" value="Genomic_DNA"/>
</dbReference>
<dbReference type="InterPro" id="IPR046735">
    <property type="entry name" value="PA2779-like"/>
</dbReference>
<keyword evidence="4" id="KW-1185">Reference proteome</keyword>
<dbReference type="RefSeq" id="WP_311882230.1">
    <property type="nucleotide sequence ID" value="NZ_CP119391.1"/>
</dbReference>
<name>A0ABY9YWH3_9GAMM</name>
<evidence type="ECO:0000256" key="2">
    <source>
        <dbReference type="SAM" id="SignalP"/>
    </source>
</evidence>
<accession>A0ABY9YWH3</accession>
<protein>
    <submittedName>
        <fullName evidence="3">PA2779 family protein</fullName>
    </submittedName>
</protein>
<reference evidence="3 4" key="1">
    <citation type="submission" date="2023-03" db="EMBL/GenBank/DDBJ databases">
        <title>Halomonas sp. nov., isolated from Korean tranditional fermented seafood 'Jeotgal'.</title>
        <authorList>
            <person name="Kim B."/>
            <person name="Shin N.-R."/>
        </authorList>
    </citation>
    <scope>NUCLEOTIDE SEQUENCE [LARGE SCALE GENOMIC DNA]</scope>
    <source>
        <strain evidence="3 4">SG2L-4</strain>
    </source>
</reference>
<feature type="chain" id="PRO_5047470982" evidence="2">
    <location>
        <begin position="26"/>
        <end position="128"/>
    </location>
</feature>
<evidence type="ECO:0000256" key="1">
    <source>
        <dbReference type="SAM" id="Phobius"/>
    </source>
</evidence>
<evidence type="ECO:0000313" key="4">
    <source>
        <dbReference type="Proteomes" id="UP001301869"/>
    </source>
</evidence>
<keyword evidence="1" id="KW-0472">Membrane</keyword>
<gene>
    <name evidence="3" type="ORF">P1P91_09525</name>
</gene>
<dbReference type="PIRSF" id="PIRSF029543">
    <property type="entry name" value="UCP029543"/>
    <property type="match status" value="1"/>
</dbReference>
<keyword evidence="1" id="KW-1133">Transmembrane helix</keyword>
<dbReference type="NCBIfam" id="NF033919">
    <property type="entry name" value="PA2779_fam"/>
    <property type="match status" value="1"/>
</dbReference>